<dbReference type="GO" id="GO:0031317">
    <property type="term" value="C:tripartite ATP-independent periplasmic transporter complex"/>
    <property type="evidence" value="ECO:0007669"/>
    <property type="project" value="InterPro"/>
</dbReference>
<protein>
    <submittedName>
        <fullName evidence="5">C4-dicarboxylate ABC transporter substrate-binding protein</fullName>
    </submittedName>
</protein>
<evidence type="ECO:0000313" key="6">
    <source>
        <dbReference type="Proteomes" id="UP000235994"/>
    </source>
</evidence>
<feature type="signal peptide" evidence="4">
    <location>
        <begin position="1"/>
        <end position="23"/>
    </location>
</feature>
<evidence type="ECO:0000313" key="5">
    <source>
        <dbReference type="EMBL" id="PND32599.1"/>
    </source>
</evidence>
<feature type="chain" id="PRO_5014834883" evidence="4">
    <location>
        <begin position="24"/>
        <end position="351"/>
    </location>
</feature>
<name>A0A2N8KGL1_9BURK</name>
<dbReference type="InterPro" id="IPR026289">
    <property type="entry name" value="SBP_TakP-like"/>
</dbReference>
<comment type="caution">
    <text evidence="5">The sequence shown here is derived from an EMBL/GenBank/DDBJ whole genome shotgun (WGS) entry which is preliminary data.</text>
</comment>
<evidence type="ECO:0000256" key="2">
    <source>
        <dbReference type="PIRSR" id="PIRSR039026-1"/>
    </source>
</evidence>
<dbReference type="PANTHER" id="PTHR33376:SF5">
    <property type="entry name" value="EXTRACYTOPLASMIC SOLUTE RECEPTOR PROTEIN"/>
    <property type="match status" value="1"/>
</dbReference>
<feature type="binding site" evidence="3">
    <location>
        <position position="209"/>
    </location>
    <ligand>
        <name>substrate</name>
    </ligand>
</feature>
<gene>
    <name evidence="5" type="ORF">C1I89_16215</name>
</gene>
<feature type="binding site" evidence="2">
    <location>
        <position position="171"/>
    </location>
    <ligand>
        <name>substrate</name>
    </ligand>
</feature>
<reference evidence="5 6" key="1">
    <citation type="submission" date="2018-01" db="EMBL/GenBank/DDBJ databases">
        <title>The draft genome of an aniline degradation strain ANB-1.</title>
        <authorList>
            <person name="Zhang L."/>
            <person name="Jiang J."/>
        </authorList>
    </citation>
    <scope>NUCLEOTIDE SEQUENCE [LARGE SCALE GENOMIC DNA]</scope>
    <source>
        <strain evidence="5 6">ANB-1</strain>
    </source>
</reference>
<dbReference type="RefSeq" id="WP_102773716.1">
    <property type="nucleotide sequence ID" value="NZ_POQS01000004.1"/>
</dbReference>
<keyword evidence="1 4" id="KW-0732">Signal</keyword>
<dbReference type="Gene3D" id="3.40.190.170">
    <property type="entry name" value="Bacterial extracellular solute-binding protein, family 7"/>
    <property type="match status" value="1"/>
</dbReference>
<evidence type="ECO:0000256" key="4">
    <source>
        <dbReference type="SAM" id="SignalP"/>
    </source>
</evidence>
<keyword evidence="3" id="KW-0479">Metal-binding</keyword>
<evidence type="ECO:0000256" key="1">
    <source>
        <dbReference type="ARBA" id="ARBA00022729"/>
    </source>
</evidence>
<proteinExistence type="predicted"/>
<dbReference type="GO" id="GO:0055085">
    <property type="term" value="P:transmembrane transport"/>
    <property type="evidence" value="ECO:0007669"/>
    <property type="project" value="InterPro"/>
</dbReference>
<feature type="binding site" evidence="3">
    <location>
        <position position="210"/>
    </location>
    <ligand>
        <name>Na(+)</name>
        <dbReference type="ChEBI" id="CHEBI:29101"/>
    </ligand>
</feature>
<keyword evidence="6" id="KW-1185">Reference proteome</keyword>
<dbReference type="NCBIfam" id="NF037995">
    <property type="entry name" value="TRAP_S1"/>
    <property type="match status" value="1"/>
</dbReference>
<feature type="binding site" evidence="3">
    <location>
        <position position="235"/>
    </location>
    <ligand>
        <name>substrate</name>
    </ligand>
</feature>
<dbReference type="GO" id="GO:0046872">
    <property type="term" value="F:metal ion binding"/>
    <property type="evidence" value="ECO:0007669"/>
    <property type="project" value="UniProtKB-KW"/>
</dbReference>
<dbReference type="InterPro" id="IPR038404">
    <property type="entry name" value="TRAP_DctP_sf"/>
</dbReference>
<dbReference type="AlphaFoldDB" id="A0A2N8KGL1"/>
<dbReference type="Pfam" id="PF03480">
    <property type="entry name" value="DctP"/>
    <property type="match status" value="1"/>
</dbReference>
<dbReference type="Gene3D" id="3.40.190.10">
    <property type="entry name" value="Periplasmic binding protein-like II"/>
    <property type="match status" value="1"/>
</dbReference>
<dbReference type="InterPro" id="IPR018389">
    <property type="entry name" value="DctP_fam"/>
</dbReference>
<feature type="binding site" evidence="2">
    <location>
        <position position="150"/>
    </location>
    <ligand>
        <name>substrate</name>
    </ligand>
</feature>
<dbReference type="PIRSF" id="PIRSF039026">
    <property type="entry name" value="SiaP"/>
    <property type="match status" value="1"/>
</dbReference>
<organism evidence="5 6">
    <name type="scientific">Achromobacter pulmonis</name>
    <dbReference type="NCBI Taxonomy" id="1389932"/>
    <lineage>
        <taxon>Bacteria</taxon>
        <taxon>Pseudomonadati</taxon>
        <taxon>Pseudomonadota</taxon>
        <taxon>Betaproteobacteria</taxon>
        <taxon>Burkholderiales</taxon>
        <taxon>Alcaligenaceae</taxon>
        <taxon>Achromobacter</taxon>
    </lineage>
</organism>
<dbReference type="EMBL" id="POQS01000004">
    <property type="protein sequence ID" value="PND32599.1"/>
    <property type="molecule type" value="Genomic_DNA"/>
</dbReference>
<evidence type="ECO:0000256" key="3">
    <source>
        <dbReference type="PIRSR" id="PIRSR039026-2"/>
    </source>
</evidence>
<dbReference type="PANTHER" id="PTHR33376">
    <property type="match status" value="1"/>
</dbReference>
<accession>A0A2N8KGL1</accession>
<sequence>MKTLTRALAAAVISACAAGSAAAADVTWRVPTSVPEGSPFYKNFLERFAANAKTLTGGRVEIQPFGAGVIVPALKVFDAVQDGVVEAGHSTSSYLVNQNPENAIFSGFPGGMGPDAYKAWLYEGGGKQRLEKLRAGQGLKTMIVGIGSSEIMAHANKPIRNAEDLKNLKYRTSGPWAEVMRDYFGAVPTVVPPGETYTLLQRKGVDAVEWAPPSANMPEGFHQAAKYIVVPGVHQPTFMWEVVVKKETWDKVPADLKPLIEAAAELTTQQSLDYFYDADMKAMAKYRSGRNEIITLAPEFVKQLSDAGNDWMRKTAEARKAAGKPEMAEVLADYQAYHERWKAESGYLVRN</sequence>
<dbReference type="Proteomes" id="UP000235994">
    <property type="component" value="Unassembled WGS sequence"/>
</dbReference>